<dbReference type="InterPro" id="IPR008302">
    <property type="entry name" value="NamZ"/>
</dbReference>
<dbReference type="GO" id="GO:0033922">
    <property type="term" value="F:peptidoglycan beta-N-acetylmuramidase activity"/>
    <property type="evidence" value="ECO:0007669"/>
    <property type="project" value="InterPro"/>
</dbReference>
<reference evidence="5 6" key="1">
    <citation type="journal article" date="2014" name="PLoS ONE">
        <title>The first complete genome sequence of the class fimbriimonadia in the phylum armatimonadetes.</title>
        <authorList>
            <person name="Hu Z.Y."/>
            <person name="Wang Y.Z."/>
            <person name="Im W.T."/>
            <person name="Wang S.Y."/>
            <person name="Zhao G.P."/>
            <person name="Zheng H.J."/>
            <person name="Quan Z.X."/>
        </authorList>
    </citation>
    <scope>NUCLEOTIDE SEQUENCE [LARGE SCALE GENOMIC DNA]</scope>
    <source>
        <strain evidence="5">Gsoil 348</strain>
    </source>
</reference>
<dbReference type="SUPFAM" id="SSF56601">
    <property type="entry name" value="beta-lactamase/transpeptidase-like"/>
    <property type="match status" value="1"/>
</dbReference>
<dbReference type="InterPro" id="IPR048502">
    <property type="entry name" value="NamZ_N"/>
</dbReference>
<dbReference type="HOGENOM" id="CLU_357050_0_0_0"/>
<feature type="chain" id="PRO_5001654197" evidence="1">
    <location>
        <begin position="21"/>
        <end position="777"/>
    </location>
</feature>
<evidence type="ECO:0000259" key="3">
    <source>
        <dbReference type="Pfam" id="PF07075"/>
    </source>
</evidence>
<feature type="domain" description="Beta-lactamase-related" evidence="2">
    <location>
        <begin position="26"/>
        <end position="349"/>
    </location>
</feature>
<dbReference type="KEGG" id="fgi:OP10G_2583"/>
<sequence>MPILAYLALAASIAAPRGFAGAEAMDRAIASAMAEGRMPGAVLLVGHKGHVVYRKAYGYRSLVPTKEPMTTDTVFDLASLTKVVATTSCLMKLYEEGRFRLNDRVTDYLPEFQGGKSDITLRELMIHFSGLRSGIPRNPEWEGYKSGIYLAESLPPVQPPDMKNVYSDINFILLGEIVQRLSGKSLPEYSQEQIFRPLGMRETTFLPPPSWLPRIAPTERPKKDELPLRGVVHDPTARSMGGAIGSAGLFSTADDLSRFAQMMLNGGSLRGHRLFSPFTVTKFTEPQTPPDQPILRGLGWDIDSAYSSNRGELFPIGSFGHTGFTGTSIWIDPFSQSYVILLANAVHPDGGKSLVPLRRTVGTIAAAALGIKTQRVALTGYNELMAGNSLHREIFRNGSTLTGLDVLENERFTPFLGKRIGLITNHTGRDREGRRNIDVMRASGVNVAALFSPEHGMAGKEDRSGIGDAVDPDTGVKVYSLYGDTLRPTPEMLKGLEALVFDIQDVGVRFYTYETTMAYAMEAAAKAKIPFYVLDRPNPITGTRVEGPPLDEANASFVGYFPGMPVRHGMTMGELAKMFNEERSIGADLTVVPMQDWQRGDWYDSTSLGWINPSPNMRSLKAAILYPGVCLIEFGKNISVGRGTDSPFEQFGADFVNGRELSAYLNMRDVPGVRFYPTSFTPTESRFQGVHIEGVRIEIVDRGELDSVRLGLEIACALQHLYPGKVDWSQSKRLIGSDDTIRRIAAAEDPIAIQQSFRDPLNAFAQKREKYLIYGHQ</sequence>
<evidence type="ECO:0000313" key="6">
    <source>
        <dbReference type="Proteomes" id="UP000027982"/>
    </source>
</evidence>
<dbReference type="STRING" id="661478.OP10G_2583"/>
<organism evidence="5 6">
    <name type="scientific">Fimbriimonas ginsengisoli Gsoil 348</name>
    <dbReference type="NCBI Taxonomy" id="661478"/>
    <lineage>
        <taxon>Bacteria</taxon>
        <taxon>Bacillati</taxon>
        <taxon>Armatimonadota</taxon>
        <taxon>Fimbriimonadia</taxon>
        <taxon>Fimbriimonadales</taxon>
        <taxon>Fimbriimonadaceae</taxon>
        <taxon>Fimbriimonas</taxon>
    </lineage>
</organism>
<dbReference type="InterPro" id="IPR001466">
    <property type="entry name" value="Beta-lactam-related"/>
</dbReference>
<dbReference type="RefSeq" id="WP_025225495.1">
    <property type="nucleotide sequence ID" value="NZ_CP007139.1"/>
</dbReference>
<name>A0A068NR83_FIMGI</name>
<dbReference type="EMBL" id="CP007139">
    <property type="protein sequence ID" value="AIE85951.1"/>
    <property type="molecule type" value="Genomic_DNA"/>
</dbReference>
<dbReference type="Pfam" id="PF20732">
    <property type="entry name" value="NamZ_C"/>
    <property type="match status" value="1"/>
</dbReference>
<dbReference type="Gene3D" id="3.40.710.10">
    <property type="entry name" value="DD-peptidase/beta-lactamase superfamily"/>
    <property type="match status" value="1"/>
</dbReference>
<dbReference type="Gene3D" id="3.90.1150.140">
    <property type="match status" value="1"/>
</dbReference>
<dbReference type="OrthoDB" id="9801061at2"/>
<proteinExistence type="predicted"/>
<dbReference type="Gene3D" id="3.40.50.12170">
    <property type="entry name" value="Uncharacterised protein PF07075, DUF1343"/>
    <property type="match status" value="1"/>
</dbReference>
<dbReference type="eggNOG" id="COG3876">
    <property type="taxonomic scope" value="Bacteria"/>
</dbReference>
<dbReference type="PANTHER" id="PTHR42915">
    <property type="entry name" value="HYPOTHETICAL 460 KDA PROTEIN IN FEUA-SIGW INTERGENIC REGION [PRECURSOR]"/>
    <property type="match status" value="1"/>
</dbReference>
<feature type="domain" description="Peptidoglycan beta-N-acetylmuramidase NamZ C-terminal" evidence="4">
    <location>
        <begin position="624"/>
        <end position="774"/>
    </location>
</feature>
<keyword evidence="1" id="KW-0732">Signal</keyword>
<feature type="signal peptide" evidence="1">
    <location>
        <begin position="1"/>
        <end position="20"/>
    </location>
</feature>
<feature type="domain" description="Peptidoglycan beta-N-acetylmuramidase NamZ N-terminal" evidence="3">
    <location>
        <begin position="420"/>
        <end position="620"/>
    </location>
</feature>
<evidence type="ECO:0000259" key="4">
    <source>
        <dbReference type="Pfam" id="PF20732"/>
    </source>
</evidence>
<dbReference type="Pfam" id="PF07075">
    <property type="entry name" value="NamZ_N"/>
    <property type="match status" value="1"/>
</dbReference>
<gene>
    <name evidence="5" type="ORF">OP10G_2583</name>
</gene>
<accession>A0A068NR83</accession>
<dbReference type="InterPro" id="IPR012338">
    <property type="entry name" value="Beta-lactam/transpept-like"/>
</dbReference>
<evidence type="ECO:0000313" key="5">
    <source>
        <dbReference type="EMBL" id="AIE85951.1"/>
    </source>
</evidence>
<keyword evidence="6" id="KW-1185">Reference proteome</keyword>
<evidence type="ECO:0000259" key="2">
    <source>
        <dbReference type="Pfam" id="PF00144"/>
    </source>
</evidence>
<dbReference type="Proteomes" id="UP000027982">
    <property type="component" value="Chromosome"/>
</dbReference>
<dbReference type="InterPro" id="IPR048503">
    <property type="entry name" value="NamZ_C"/>
</dbReference>
<dbReference type="AlphaFoldDB" id="A0A068NR83"/>
<evidence type="ECO:0000256" key="1">
    <source>
        <dbReference type="SAM" id="SignalP"/>
    </source>
</evidence>
<dbReference type="eggNOG" id="COG1680">
    <property type="taxonomic scope" value="Bacteria"/>
</dbReference>
<protein>
    <submittedName>
        <fullName evidence="5">YzbB</fullName>
    </submittedName>
</protein>
<dbReference type="Pfam" id="PF00144">
    <property type="entry name" value="Beta-lactamase"/>
    <property type="match status" value="1"/>
</dbReference>
<dbReference type="PANTHER" id="PTHR42915:SF1">
    <property type="entry name" value="PEPTIDOGLYCAN BETA-N-ACETYLMURAMIDASE NAMZ"/>
    <property type="match status" value="1"/>
</dbReference>